<protein>
    <recommendedName>
        <fullName evidence="5">Putative aliphatic sulfonates-binding protein</fullName>
    </recommendedName>
</protein>
<geneLocation type="plasmid" evidence="8 9">
    <name>pAtK84b</name>
</geneLocation>
<dbReference type="Pfam" id="PF13379">
    <property type="entry name" value="NMT1_2"/>
    <property type="match status" value="1"/>
</dbReference>
<dbReference type="HOGENOM" id="CLU_028871_2_1_5"/>
<sequence>MRSDLASRSIVMKTKSIIRLALSLALSVAATVASAQDVLRVGDQRGNARAVMDASGVLKDVPYQVEWSEFANAAPLLEALAAEALDAGSVGDAPLTFAAARGVKAKAIFATKYEGNAIIVKNDAPYQGIKDLVRKKVAFVKGSAGHALILQSLKEAGLKEDAITPVFLPPAEATLALTNGSVDAVSLWEPYISFATLKSGARIIVDGKNYPSLSYFIASEAAIEGKRDILKDFVARSAKARAWGLEHPQEYSKIIAQLVKIPDDVALGKQTRERHAPQLINADVEKLQQSTIDLYYGAGIIDKKLKASDLLDDSFSPKQTD</sequence>
<dbReference type="Gene3D" id="3.40.190.10">
    <property type="entry name" value="Periplasmic binding protein-like II"/>
    <property type="match status" value="2"/>
</dbReference>
<feature type="signal peptide" evidence="6">
    <location>
        <begin position="1"/>
        <end position="35"/>
    </location>
</feature>
<evidence type="ECO:0000313" key="8">
    <source>
        <dbReference type="EMBL" id="ACM30914.1"/>
    </source>
</evidence>
<proteinExistence type="inferred from homology"/>
<feature type="domain" description="Solute-binding protein family 3/N-terminal" evidence="7">
    <location>
        <begin position="38"/>
        <end position="247"/>
    </location>
</feature>
<dbReference type="AlphaFoldDB" id="B9JP45"/>
<gene>
    <name evidence="8" type="ordered locus">Arad_14001</name>
</gene>
<comment type="function">
    <text evidence="4">Part of a binding-protein-dependent transport system for aliphatic sulfonates. Putative binding protein.</text>
</comment>
<evidence type="ECO:0000256" key="4">
    <source>
        <dbReference type="ARBA" id="ARBA00055538"/>
    </source>
</evidence>
<keyword evidence="3 6" id="KW-0732">Signal</keyword>
<dbReference type="GO" id="GO:0042626">
    <property type="term" value="F:ATPase-coupled transmembrane transporter activity"/>
    <property type="evidence" value="ECO:0007669"/>
    <property type="project" value="InterPro"/>
</dbReference>
<organism evidence="8 9">
    <name type="scientific">Rhizobium rhizogenes (strain K84 / ATCC BAA-868)</name>
    <name type="common">Agrobacterium radiobacter</name>
    <dbReference type="NCBI Taxonomy" id="311403"/>
    <lineage>
        <taxon>Bacteria</taxon>
        <taxon>Pseudomonadati</taxon>
        <taxon>Pseudomonadota</taxon>
        <taxon>Alphaproteobacteria</taxon>
        <taxon>Hyphomicrobiales</taxon>
        <taxon>Rhizobiaceae</taxon>
        <taxon>Rhizobium/Agrobacterium group</taxon>
        <taxon>Rhizobium</taxon>
    </lineage>
</organism>
<keyword evidence="2" id="KW-0813">Transport</keyword>
<evidence type="ECO:0000256" key="3">
    <source>
        <dbReference type="ARBA" id="ARBA00022729"/>
    </source>
</evidence>
<evidence type="ECO:0000259" key="7">
    <source>
        <dbReference type="SMART" id="SM00062"/>
    </source>
</evidence>
<keyword evidence="8" id="KW-0614">Plasmid</keyword>
<accession>B9JP45</accession>
<dbReference type="GO" id="GO:0016020">
    <property type="term" value="C:membrane"/>
    <property type="evidence" value="ECO:0007669"/>
    <property type="project" value="InterPro"/>
</dbReference>
<dbReference type="NCBIfam" id="TIGR01728">
    <property type="entry name" value="SsuA_fam"/>
    <property type="match status" value="1"/>
</dbReference>
<dbReference type="KEGG" id="ara:Arad_14001"/>
<reference evidence="8 9" key="1">
    <citation type="journal article" date="2009" name="J. Bacteriol.">
        <title>Genome sequences of three Agrobacterium biovars help elucidate the evolution of multichromosome genomes in bacteria.</title>
        <authorList>
            <person name="Slater S.C."/>
            <person name="Goldman B.S."/>
            <person name="Goodner B."/>
            <person name="Setubal J.C."/>
            <person name="Farrand S.K."/>
            <person name="Nester E.W."/>
            <person name="Burr T.J."/>
            <person name="Banta L."/>
            <person name="Dickerman A.W."/>
            <person name="Paulsen I."/>
            <person name="Otten L."/>
            <person name="Suen G."/>
            <person name="Welch R."/>
            <person name="Almeida N.F."/>
            <person name="Arnold F."/>
            <person name="Burton O.T."/>
            <person name="Du Z."/>
            <person name="Ewing A."/>
            <person name="Godsy E."/>
            <person name="Heisel S."/>
            <person name="Houmiel K.L."/>
            <person name="Jhaveri J."/>
            <person name="Lu J."/>
            <person name="Miller N.M."/>
            <person name="Norton S."/>
            <person name="Chen Q."/>
            <person name="Phoolcharoen W."/>
            <person name="Ohlin V."/>
            <person name="Ondrusek D."/>
            <person name="Pride N."/>
            <person name="Stricklin S.L."/>
            <person name="Sun J."/>
            <person name="Wheeler C."/>
            <person name="Wilson L."/>
            <person name="Zhu H."/>
            <person name="Wood D.W."/>
        </authorList>
    </citation>
    <scope>NUCLEOTIDE SEQUENCE [LARGE SCALE GENOMIC DNA]</scope>
    <source>
        <strain evidence="9">K84 / ATCC BAA-868</strain>
        <plasmid evidence="8 9">pAtK84b</plasmid>
    </source>
</reference>
<dbReference type="EMBL" id="CP000630">
    <property type="protein sequence ID" value="ACM30914.1"/>
    <property type="molecule type" value="Genomic_DNA"/>
</dbReference>
<dbReference type="SUPFAM" id="SSF53850">
    <property type="entry name" value="Periplasmic binding protein-like II"/>
    <property type="match status" value="1"/>
</dbReference>
<name>B9JP45_RHIR8</name>
<evidence type="ECO:0000256" key="1">
    <source>
        <dbReference type="ARBA" id="ARBA00010742"/>
    </source>
</evidence>
<dbReference type="FunFam" id="3.40.190.10:FF:000050">
    <property type="entry name" value="Sulfonate ABC transporter substrate-binding protein"/>
    <property type="match status" value="1"/>
</dbReference>
<dbReference type="Proteomes" id="UP000001600">
    <property type="component" value="Plasmid pAtK84b"/>
</dbReference>
<dbReference type="PANTHER" id="PTHR30024:SF48">
    <property type="entry name" value="ABC TRANSPORTER SUBSTRATE-BINDING PROTEIN"/>
    <property type="match status" value="1"/>
</dbReference>
<dbReference type="InterPro" id="IPR001638">
    <property type="entry name" value="Solute-binding_3/MltF_N"/>
</dbReference>
<comment type="similarity">
    <text evidence="1">Belongs to the bacterial solute-binding protein SsuA/TauA family.</text>
</comment>
<evidence type="ECO:0000256" key="6">
    <source>
        <dbReference type="SAM" id="SignalP"/>
    </source>
</evidence>
<dbReference type="SMART" id="SM00062">
    <property type="entry name" value="PBPb"/>
    <property type="match status" value="1"/>
</dbReference>
<evidence type="ECO:0000256" key="5">
    <source>
        <dbReference type="ARBA" id="ARBA00070228"/>
    </source>
</evidence>
<dbReference type="InterPro" id="IPR010067">
    <property type="entry name" value="ABC_SsuA_sub-bd"/>
</dbReference>
<dbReference type="PANTHER" id="PTHR30024">
    <property type="entry name" value="ALIPHATIC SULFONATES-BINDING PROTEIN-RELATED"/>
    <property type="match status" value="1"/>
</dbReference>
<evidence type="ECO:0000256" key="2">
    <source>
        <dbReference type="ARBA" id="ARBA00022448"/>
    </source>
</evidence>
<evidence type="ECO:0000313" key="9">
    <source>
        <dbReference type="Proteomes" id="UP000001600"/>
    </source>
</evidence>
<feature type="chain" id="PRO_5002887263" description="Putative aliphatic sulfonates-binding protein" evidence="6">
    <location>
        <begin position="36"/>
        <end position="321"/>
    </location>
</feature>